<dbReference type="HOGENOM" id="CLU_2435367_0_0_7"/>
<accession>W4LUL6</accession>
<evidence type="ECO:0000313" key="1">
    <source>
        <dbReference type="EMBL" id="ETX01570.1"/>
    </source>
</evidence>
<comment type="caution">
    <text evidence="1">The sequence shown here is derived from an EMBL/GenBank/DDBJ whole genome shotgun (WGS) entry which is preliminary data.</text>
</comment>
<dbReference type="Proteomes" id="UP000019141">
    <property type="component" value="Unassembled WGS sequence"/>
</dbReference>
<evidence type="ECO:0000313" key="2">
    <source>
        <dbReference type="Proteomes" id="UP000019141"/>
    </source>
</evidence>
<organism evidence="1 2">
    <name type="scientific">Entotheonella factor</name>
    <dbReference type="NCBI Taxonomy" id="1429438"/>
    <lineage>
        <taxon>Bacteria</taxon>
        <taxon>Pseudomonadati</taxon>
        <taxon>Nitrospinota/Tectimicrobiota group</taxon>
        <taxon>Candidatus Tectimicrobiota</taxon>
        <taxon>Candidatus Entotheonellia</taxon>
        <taxon>Candidatus Entotheonellales</taxon>
        <taxon>Candidatus Entotheonellaceae</taxon>
        <taxon>Candidatus Entotheonella</taxon>
    </lineage>
</organism>
<dbReference type="Gene3D" id="3.30.450.410">
    <property type="match status" value="1"/>
</dbReference>
<name>W4LUL6_ENTF1</name>
<dbReference type="AlphaFoldDB" id="W4LUL6"/>
<proteinExistence type="predicted"/>
<evidence type="ECO:0008006" key="3">
    <source>
        <dbReference type="Google" id="ProtNLM"/>
    </source>
</evidence>
<reference evidence="1 2" key="1">
    <citation type="journal article" date="2014" name="Nature">
        <title>An environmental bacterial taxon with a large and distinct metabolic repertoire.</title>
        <authorList>
            <person name="Wilson M.C."/>
            <person name="Mori T."/>
            <person name="Ruckert C."/>
            <person name="Uria A.R."/>
            <person name="Helf M.J."/>
            <person name="Takada K."/>
            <person name="Gernert C."/>
            <person name="Steffens U.A."/>
            <person name="Heycke N."/>
            <person name="Schmitt S."/>
            <person name="Rinke C."/>
            <person name="Helfrich E.J."/>
            <person name="Brachmann A.O."/>
            <person name="Gurgui C."/>
            <person name="Wakimoto T."/>
            <person name="Kracht M."/>
            <person name="Crusemann M."/>
            <person name="Hentschel U."/>
            <person name="Abe I."/>
            <person name="Matsunaga S."/>
            <person name="Kalinowski J."/>
            <person name="Takeyama H."/>
            <person name="Piel J."/>
        </authorList>
    </citation>
    <scope>NUCLEOTIDE SEQUENCE [LARGE SCALE GENOMIC DNA]</scope>
    <source>
        <strain evidence="2">TSY1</strain>
    </source>
</reference>
<gene>
    <name evidence="1" type="ORF">ETSY1_06930</name>
</gene>
<sequence>MTDLATLDRAYYLTMQYFVDRGQGPHYAELAADMGLSTVAGRQVLHDLMDCGIPAWVHPDTDYIVSFAPFHNLPTQYRITIDGEQKWFAQ</sequence>
<protein>
    <recommendedName>
        <fullName evidence="3">LexA repressor DNA-binding domain-containing protein</fullName>
    </recommendedName>
</protein>
<dbReference type="InterPro" id="IPR053717">
    <property type="entry name" value="MerB_lyase_sf"/>
</dbReference>
<keyword evidence="2" id="KW-1185">Reference proteome</keyword>
<dbReference type="EMBL" id="AZHW01000220">
    <property type="protein sequence ID" value="ETX01570.1"/>
    <property type="molecule type" value="Genomic_DNA"/>
</dbReference>